<dbReference type="InterPro" id="IPR045328">
    <property type="entry name" value="Kre9/Knh1"/>
</dbReference>
<dbReference type="InParanoid" id="I2H9Q4"/>
<dbReference type="eggNOG" id="ENOG502S28F">
    <property type="taxonomic scope" value="Eukaryota"/>
</dbReference>
<sequence length="277" mass="30183">MLHFLLYALLIASYVFADINILAPVKDATFSPAAGATAVSIELEWIDSGSYPTMNDITYLSFVLEQGPNSSIEPVGTLAQKIPPSAVTKDSSNNYFYTVTVDGTLIGDGQYYIQIYAVVDGAGNTIHYTPRFTLKGMKAAKSNTYTDTVEPTPQTAININTDITTTAPTEVIDTSASFSVPYYSQTGSARFAPMQTPPGSLITATSWSRRFPTSEVTYYGSHRNSLDQITTVTQGWSGSLTSDYNYATPALHPSDNGGWYNPRDRISLSVRKLNRKS</sequence>
<dbReference type="GO" id="GO:0005576">
    <property type="term" value="C:extracellular region"/>
    <property type="evidence" value="ECO:0007669"/>
    <property type="project" value="TreeGrafter"/>
</dbReference>
<proteinExistence type="inferred from homology"/>
<evidence type="ECO:0000256" key="3">
    <source>
        <dbReference type="ARBA" id="ARBA00022729"/>
    </source>
</evidence>
<comment type="similarity">
    <text evidence="2">Belongs to the KRE9/KNH1 family.</text>
</comment>
<organism evidence="7 8">
    <name type="scientific">Henningerozyma blattae (strain ATCC 34711 / CBS 6284 / DSM 70876 / NBRC 10599 / NRRL Y-10934 / UCD 77-7)</name>
    <name type="common">Yeast</name>
    <name type="synonym">Tetrapisispora blattae</name>
    <dbReference type="NCBI Taxonomy" id="1071380"/>
    <lineage>
        <taxon>Eukaryota</taxon>
        <taxon>Fungi</taxon>
        <taxon>Dikarya</taxon>
        <taxon>Ascomycota</taxon>
        <taxon>Saccharomycotina</taxon>
        <taxon>Saccharomycetes</taxon>
        <taxon>Saccharomycetales</taxon>
        <taxon>Saccharomycetaceae</taxon>
        <taxon>Henningerozyma</taxon>
    </lineage>
</organism>
<dbReference type="RefSeq" id="XP_004182625.1">
    <property type="nucleotide sequence ID" value="XM_004182577.1"/>
</dbReference>
<dbReference type="KEGG" id="tbl:TBLA_0J01080"/>
<dbReference type="AlphaFoldDB" id="I2H9Q4"/>
<accession>I2H9Q4</accession>
<keyword evidence="3 4" id="KW-0732">Signal</keyword>
<evidence type="ECO:0000259" key="6">
    <source>
        <dbReference type="Pfam" id="PF10342"/>
    </source>
</evidence>
<evidence type="ECO:0000256" key="4">
    <source>
        <dbReference type="SAM" id="SignalP"/>
    </source>
</evidence>
<protein>
    <submittedName>
        <fullName evidence="7">Uncharacterized protein</fullName>
    </submittedName>
</protein>
<dbReference type="Pfam" id="PF05390">
    <property type="entry name" value="Kre9_KNH1_C"/>
    <property type="match status" value="1"/>
</dbReference>
<dbReference type="Pfam" id="PF10342">
    <property type="entry name" value="Kre9_KNH"/>
    <property type="match status" value="1"/>
</dbReference>
<dbReference type="Proteomes" id="UP000002866">
    <property type="component" value="Chromosome 10"/>
</dbReference>
<reference evidence="7 8" key="1">
    <citation type="journal article" date="2011" name="Proc. Natl. Acad. Sci. U.S.A.">
        <title>Evolutionary erosion of yeast sex chromosomes by mating-type switching accidents.</title>
        <authorList>
            <person name="Gordon J.L."/>
            <person name="Armisen D."/>
            <person name="Proux-Wera E."/>
            <person name="Oheigeartaigh S.S."/>
            <person name="Byrne K.P."/>
            <person name="Wolfe K.H."/>
        </authorList>
    </citation>
    <scope>NUCLEOTIDE SEQUENCE [LARGE SCALE GENOMIC DNA]</scope>
    <source>
        <strain evidence="8">ATCC 34711 / CBS 6284 / DSM 70876 / NBRC 10599 / NRRL Y-10934 / UCD 77-7</strain>
    </source>
</reference>
<evidence type="ECO:0000313" key="8">
    <source>
        <dbReference type="Proteomes" id="UP000002866"/>
    </source>
</evidence>
<evidence type="ECO:0000259" key="5">
    <source>
        <dbReference type="Pfam" id="PF05390"/>
    </source>
</evidence>
<name>I2H9Q4_HENB6</name>
<dbReference type="PANTHER" id="PTHR28154">
    <property type="entry name" value="CELL WALL SYNTHESIS PROTEIN KNH1-RELATED"/>
    <property type="match status" value="1"/>
</dbReference>
<dbReference type="InterPro" id="IPR008659">
    <property type="entry name" value="Kre9/Knh1_C"/>
</dbReference>
<dbReference type="GO" id="GO:0042546">
    <property type="term" value="P:cell wall biogenesis"/>
    <property type="evidence" value="ECO:0007669"/>
    <property type="project" value="InterPro"/>
</dbReference>
<dbReference type="EMBL" id="HE806325">
    <property type="protein sequence ID" value="CCH63106.1"/>
    <property type="molecule type" value="Genomic_DNA"/>
</dbReference>
<feature type="signal peptide" evidence="4">
    <location>
        <begin position="1"/>
        <end position="17"/>
    </location>
</feature>
<keyword evidence="8" id="KW-1185">Reference proteome</keyword>
<dbReference type="GeneID" id="14498289"/>
<feature type="domain" description="Yeast cell wall synthesis Kre9/Knh1-like N-terminal" evidence="6">
    <location>
        <begin position="39"/>
        <end position="134"/>
    </location>
</feature>
<evidence type="ECO:0000256" key="2">
    <source>
        <dbReference type="ARBA" id="ARBA00006816"/>
    </source>
</evidence>
<evidence type="ECO:0000256" key="1">
    <source>
        <dbReference type="ARBA" id="ARBA00004010"/>
    </source>
</evidence>
<dbReference type="PANTHER" id="PTHR28154:SF1">
    <property type="entry name" value="CELL WALL SYNTHESIS PROTEIN KNH1-RELATED"/>
    <property type="match status" value="1"/>
</dbReference>
<evidence type="ECO:0000313" key="7">
    <source>
        <dbReference type="EMBL" id="CCH63106.1"/>
    </source>
</evidence>
<dbReference type="STRING" id="1071380.I2H9Q4"/>
<gene>
    <name evidence="7" type="primary">TBLA0J01080</name>
    <name evidence="7" type="ORF">TBLA_0J01080</name>
</gene>
<dbReference type="OrthoDB" id="2432613at2759"/>
<feature type="domain" description="Yeast cell wall synthesis Kre9/Knh1 C-terminal" evidence="5">
    <location>
        <begin position="175"/>
        <end position="274"/>
    </location>
</feature>
<comment type="function">
    <text evidence="1">Involved in cell wall beta(1-&gt;6) glucan synthesis.</text>
</comment>
<dbReference type="GO" id="GO:0006078">
    <property type="term" value="P:(1-&gt;6)-beta-D-glucan biosynthetic process"/>
    <property type="evidence" value="ECO:0007669"/>
    <property type="project" value="InterPro"/>
</dbReference>
<dbReference type="GO" id="GO:0031505">
    <property type="term" value="P:fungal-type cell wall organization"/>
    <property type="evidence" value="ECO:0007669"/>
    <property type="project" value="TreeGrafter"/>
</dbReference>
<dbReference type="InterPro" id="IPR018466">
    <property type="entry name" value="Kre9/Knh1-like_N"/>
</dbReference>
<dbReference type="OMA" id="YYYFQIY"/>
<dbReference type="HOGENOM" id="CLU_063732_1_0_1"/>
<feature type="chain" id="PRO_5003659316" evidence="4">
    <location>
        <begin position="18"/>
        <end position="277"/>
    </location>
</feature>